<feature type="transmembrane region" description="Helical" evidence="1">
    <location>
        <begin position="171"/>
        <end position="187"/>
    </location>
</feature>
<dbReference type="AlphaFoldDB" id="A0A0F5HQF8"/>
<feature type="transmembrane region" description="Helical" evidence="1">
    <location>
        <begin position="147"/>
        <end position="165"/>
    </location>
</feature>
<dbReference type="STRING" id="1221996.QY95_03633"/>
<gene>
    <name evidence="2" type="ORF">QY95_03633</name>
</gene>
<comment type="caution">
    <text evidence="2">The sequence shown here is derived from an EMBL/GenBank/DDBJ whole genome shotgun (WGS) entry which is preliminary data.</text>
</comment>
<name>A0A0F5HQF8_BACTR</name>
<feature type="transmembrane region" description="Helical" evidence="1">
    <location>
        <begin position="61"/>
        <end position="81"/>
    </location>
</feature>
<evidence type="ECO:0000313" key="3">
    <source>
        <dbReference type="Proteomes" id="UP000031563"/>
    </source>
</evidence>
<keyword evidence="1" id="KW-0812">Transmembrane</keyword>
<accession>A0A0F5HQF8</accession>
<sequence>MKWKTRQYGEESPYIPAGPFKVRLPFIHYRFEWPDYVQGLLMCAVDLSAIPLLIDLLGMPFEVALAIVVLNGLFYLLHHLLGDPAVPGWITPAIPLILLYCQQFPEGPERVHALIAFQMTLGILSLLLGATGLASKVVQFIPSAIKSGVILGAGFAAVISVFEVGGRFEQFPWTITIAIGIGFYLLFSKHFIQLQTRNYFWGTVAKLGIFPVILLAVILAPLFGEAPWPKIEWGFSTPDFATLWSEYTVFGLGFPPLMMFITALPTVLATYIVLFGDVLQTKALVEDGAAERPDEKVEYNPSRAHLIFGIRNSSMSILGPDVTMCGPLWSAMQVVMIERFKKGRKAMDSFFGGVGSFRWGTNTGLFLLPIVSLLEPILGVALALTLLIQGYVSVKVGILESRSQRDLGIAGIIGAVLCIKGAAWAFATGVILCLLIYGKDFFKGEVDETFKKDSPDNLKNDEKEEVI</sequence>
<protein>
    <recommendedName>
        <fullName evidence="4">Permease</fullName>
    </recommendedName>
</protein>
<feature type="transmembrane region" description="Helical" evidence="1">
    <location>
        <begin position="253"/>
        <end position="274"/>
    </location>
</feature>
<feature type="transmembrane region" description="Helical" evidence="1">
    <location>
        <begin position="365"/>
        <end position="388"/>
    </location>
</feature>
<evidence type="ECO:0008006" key="4">
    <source>
        <dbReference type="Google" id="ProtNLM"/>
    </source>
</evidence>
<proteinExistence type="predicted"/>
<keyword evidence="1" id="KW-1133">Transmembrane helix</keyword>
<dbReference type="Proteomes" id="UP000031563">
    <property type="component" value="Unassembled WGS sequence"/>
</dbReference>
<keyword evidence="3" id="KW-1185">Reference proteome</keyword>
<dbReference type="RefSeq" id="WP_040047833.1">
    <property type="nucleotide sequence ID" value="NZ_JWIR02000076.1"/>
</dbReference>
<feature type="transmembrane region" description="Helical" evidence="1">
    <location>
        <begin position="113"/>
        <end position="135"/>
    </location>
</feature>
<keyword evidence="1" id="KW-0472">Membrane</keyword>
<evidence type="ECO:0000256" key="1">
    <source>
        <dbReference type="SAM" id="Phobius"/>
    </source>
</evidence>
<dbReference type="OrthoDB" id="354989at2"/>
<feature type="transmembrane region" description="Helical" evidence="1">
    <location>
        <begin position="408"/>
        <end position="437"/>
    </location>
</feature>
<reference evidence="2" key="1">
    <citation type="submission" date="2015-02" db="EMBL/GenBank/DDBJ databases">
        <title>Genome Assembly of Bacillaceae bacterium MTCC 8252.</title>
        <authorList>
            <person name="Verma A."/>
            <person name="Khatri I."/>
            <person name="Mual P."/>
            <person name="Subramanian S."/>
            <person name="Krishnamurthi S."/>
        </authorList>
    </citation>
    <scope>NUCLEOTIDE SEQUENCE [LARGE SCALE GENOMIC DNA]</scope>
    <source>
        <strain evidence="2">MTCC 8252</strain>
    </source>
</reference>
<evidence type="ECO:0000313" key="2">
    <source>
        <dbReference type="EMBL" id="KKB35062.1"/>
    </source>
</evidence>
<organism evidence="2 3">
    <name type="scientific">Bacillus thermotolerans</name>
    <name type="common">Quasibacillus thermotolerans</name>
    <dbReference type="NCBI Taxonomy" id="1221996"/>
    <lineage>
        <taxon>Bacteria</taxon>
        <taxon>Bacillati</taxon>
        <taxon>Bacillota</taxon>
        <taxon>Bacilli</taxon>
        <taxon>Bacillales</taxon>
        <taxon>Bacillaceae</taxon>
        <taxon>Bacillus</taxon>
    </lineage>
</organism>
<dbReference type="EMBL" id="JWIR02000076">
    <property type="protein sequence ID" value="KKB35062.1"/>
    <property type="molecule type" value="Genomic_DNA"/>
</dbReference>
<feature type="transmembrane region" description="Helical" evidence="1">
    <location>
        <begin position="199"/>
        <end position="223"/>
    </location>
</feature>